<gene>
    <name evidence="1" type="ORF">BWI75_13530</name>
</gene>
<keyword evidence="2" id="KW-1185">Reference proteome</keyword>
<protein>
    <submittedName>
        <fullName evidence="1">SnoaL-like polyketide cyclase</fullName>
    </submittedName>
</protein>
<dbReference type="PANTHER" id="PTHR31723">
    <property type="entry name" value="PATHOGENESIS-RELATED FAMILY PROTEIN"/>
    <property type="match status" value="1"/>
</dbReference>
<dbReference type="InterPro" id="IPR032710">
    <property type="entry name" value="NTF2-like_dom_sf"/>
</dbReference>
<dbReference type="Proteomes" id="UP000441797">
    <property type="component" value="Unassembled WGS sequence"/>
</dbReference>
<evidence type="ECO:0000313" key="2">
    <source>
        <dbReference type="Proteomes" id="UP000441797"/>
    </source>
</evidence>
<dbReference type="Gene3D" id="3.10.450.50">
    <property type="match status" value="1"/>
</dbReference>
<dbReference type="InterPro" id="IPR053218">
    <property type="entry name" value="Pathogen-related_defense"/>
</dbReference>
<dbReference type="PANTHER" id="PTHR31723:SF10">
    <property type="entry name" value="PATHOGEN-RELATED PROTEIN"/>
    <property type="match status" value="1"/>
</dbReference>
<accession>A0A6N8FWT5</accession>
<organism evidence="1 2">
    <name type="scientific">Gloeocapsopsis dulcis AAB1 = 1H9</name>
    <dbReference type="NCBI Taxonomy" id="1433147"/>
    <lineage>
        <taxon>Bacteria</taxon>
        <taxon>Bacillati</taxon>
        <taxon>Cyanobacteriota</taxon>
        <taxon>Cyanophyceae</taxon>
        <taxon>Oscillatoriophycideae</taxon>
        <taxon>Chroococcales</taxon>
        <taxon>Chroococcaceae</taxon>
        <taxon>Gloeocapsopsis</taxon>
        <taxon>Gloeocapsopsis dulcis</taxon>
    </lineage>
</organism>
<evidence type="ECO:0000313" key="1">
    <source>
        <dbReference type="EMBL" id="MUL37329.1"/>
    </source>
</evidence>
<comment type="caution">
    <text evidence="1">The sequence shown here is derived from an EMBL/GenBank/DDBJ whole genome shotgun (WGS) entry which is preliminary data.</text>
</comment>
<reference evidence="1 2" key="1">
    <citation type="journal article" date="2019" name="Front. Microbiol.">
        <title>Genomic Features for Desiccation Tolerance and Sugar Biosynthesis in the Extremophile Gloeocapsopsis sp. UTEX B3054.</title>
        <authorList>
            <person name="Urrejola C."/>
            <person name="Alcorta J."/>
            <person name="Salas L."/>
            <person name="Vasquez M."/>
            <person name="Polz M.F."/>
            <person name="Vicuna R."/>
            <person name="Diez B."/>
        </authorList>
    </citation>
    <scope>NUCLEOTIDE SEQUENCE [LARGE SCALE GENOMIC DNA]</scope>
    <source>
        <strain evidence="1 2">1H9</strain>
    </source>
</reference>
<proteinExistence type="predicted"/>
<name>A0A6N8FWT5_9CHRO</name>
<dbReference type="SUPFAM" id="SSF54427">
    <property type="entry name" value="NTF2-like"/>
    <property type="match status" value="1"/>
</dbReference>
<sequence length="228" mass="25821">MTIMGTADTPLWVQDRDTVITEENNVEWRYGVPPDYSRNNAALQQQSKYNHIEGSLEAIVQNLVRTFEMEVSFKTNPQQWLSVVVDKFRMRTNTEPAYTAKDIVAAGTYNLFLGESDHYSAKAEDFESSGRIFHEVFPNGFLWELIEVLAGPPSVTFKWRHWGTFSGSYKEHQPTGEVVEVVGVSVARVTDDLKIESLEHYFDTNSFLGKLTSGEKAIASSCPFHQQA</sequence>
<dbReference type="EMBL" id="NAPY01000020">
    <property type="protein sequence ID" value="MUL37329.1"/>
    <property type="molecule type" value="Genomic_DNA"/>
</dbReference>
<dbReference type="AlphaFoldDB" id="A0A6N8FWT5"/>